<dbReference type="RefSeq" id="XP_007395598.1">
    <property type="nucleotide sequence ID" value="XM_007395536.1"/>
</dbReference>
<evidence type="ECO:0000259" key="14">
    <source>
        <dbReference type="PROSITE" id="PS51038"/>
    </source>
</evidence>
<feature type="region of interest" description="Disordered" evidence="13">
    <location>
        <begin position="415"/>
        <end position="459"/>
    </location>
</feature>
<dbReference type="InParanoid" id="K5WXP8"/>
<keyword evidence="4 8" id="KW-0949">S-adenosyl-L-methionine</keyword>
<evidence type="ECO:0000256" key="2">
    <source>
        <dbReference type="ARBA" id="ARBA00022603"/>
    </source>
</evidence>
<dbReference type="PROSITE" id="PS51038">
    <property type="entry name" value="BAH"/>
    <property type="match status" value="2"/>
</dbReference>
<dbReference type="InterPro" id="IPR001525">
    <property type="entry name" value="C5_MeTfrase"/>
</dbReference>
<dbReference type="GO" id="GO:0003886">
    <property type="term" value="F:DNA (cytosine-5-)-methyltransferase activity"/>
    <property type="evidence" value="ECO:0007669"/>
    <property type="project" value="UniProtKB-UniRule"/>
</dbReference>
<accession>K5WXP8</accession>
<dbReference type="KEGG" id="pco:PHACADRAFT_184079"/>
<dbReference type="GO" id="GO:0044027">
    <property type="term" value="P:negative regulation of gene expression via chromosomal CpG island methylation"/>
    <property type="evidence" value="ECO:0007669"/>
    <property type="project" value="TreeGrafter"/>
</dbReference>
<dbReference type="EC" id="2.1.1.37" evidence="8"/>
<dbReference type="GO" id="GO:0003682">
    <property type="term" value="F:chromatin binding"/>
    <property type="evidence" value="ECO:0007669"/>
    <property type="project" value="UniProtKB-UniRule"/>
</dbReference>
<dbReference type="SMART" id="SM00439">
    <property type="entry name" value="BAH"/>
    <property type="match status" value="2"/>
</dbReference>
<dbReference type="NCBIfam" id="TIGR00675">
    <property type="entry name" value="dcm"/>
    <property type="match status" value="1"/>
</dbReference>
<evidence type="ECO:0000256" key="13">
    <source>
        <dbReference type="SAM" id="MobiDB-lite"/>
    </source>
</evidence>
<evidence type="ECO:0000313" key="15">
    <source>
        <dbReference type="EMBL" id="EKM55267.1"/>
    </source>
</evidence>
<feature type="active site" evidence="9 10">
    <location>
        <position position="958"/>
    </location>
</feature>
<dbReference type="InterPro" id="IPR050390">
    <property type="entry name" value="C5-Methyltransferase"/>
</dbReference>
<evidence type="ECO:0000256" key="12">
    <source>
        <dbReference type="RuleBase" id="RU000417"/>
    </source>
</evidence>
<dbReference type="OrthoDB" id="5376140at2759"/>
<dbReference type="InterPro" id="IPR018117">
    <property type="entry name" value="C5_DNA_meth_AS"/>
</dbReference>
<feature type="compositionally biased region" description="Polar residues" evidence="13">
    <location>
        <begin position="421"/>
        <end position="454"/>
    </location>
</feature>
<dbReference type="GO" id="GO:0005634">
    <property type="term" value="C:nucleus"/>
    <property type="evidence" value="ECO:0007669"/>
    <property type="project" value="UniProtKB-SubCell"/>
</dbReference>
<dbReference type="PANTHER" id="PTHR10629">
    <property type="entry name" value="CYTOSINE-SPECIFIC METHYLTRANSFERASE"/>
    <property type="match status" value="1"/>
</dbReference>
<dbReference type="Gene3D" id="3.40.50.150">
    <property type="entry name" value="Vaccinia Virus protein VP39"/>
    <property type="match status" value="1"/>
</dbReference>
<comment type="catalytic activity">
    <reaction evidence="8 12">
        <text>a 2'-deoxycytidine in DNA + S-adenosyl-L-methionine = a 5-methyl-2'-deoxycytidine in DNA + S-adenosyl-L-homocysteine + H(+)</text>
        <dbReference type="Rhea" id="RHEA:13681"/>
        <dbReference type="Rhea" id="RHEA-COMP:11369"/>
        <dbReference type="Rhea" id="RHEA-COMP:11370"/>
        <dbReference type="ChEBI" id="CHEBI:15378"/>
        <dbReference type="ChEBI" id="CHEBI:57856"/>
        <dbReference type="ChEBI" id="CHEBI:59789"/>
        <dbReference type="ChEBI" id="CHEBI:85452"/>
        <dbReference type="ChEBI" id="CHEBI:85454"/>
        <dbReference type="EC" id="2.1.1.37"/>
    </reaction>
</comment>
<dbReference type="GO" id="GO:0003677">
    <property type="term" value="F:DNA binding"/>
    <property type="evidence" value="ECO:0007669"/>
    <property type="project" value="UniProtKB-KW"/>
</dbReference>
<keyword evidence="16" id="KW-1185">Reference proteome</keyword>
<comment type="subcellular location">
    <subcellularLocation>
        <location evidence="1 8">Nucleus</location>
    </subcellularLocation>
</comment>
<gene>
    <name evidence="15" type="ORF">PHACADRAFT_184079</name>
</gene>
<name>K5WXP8_PHACS</name>
<sequence length="1376" mass="156956">MGLCEDSSAKRTHRSKEAEPRSRPPPSRTSQEGRTFAVGYVGKRRLHSRVRRASSSNEEREGKGRFYIGNPIHLRTAGDVGRGLLHNRVEQRPDSEEDNIDKWPGYIGERVHRYLRQICAHKQLAKIGSVLSRRFKRRRVTVVTSDEDELPETTNDSNIFVDQPVGPPDSRTSATPEAGDVCYVAREDEEDEDEHLIVQGETAPEAVDLEKDDVPMRMLKDFSIYDFSFNLPLVYFDRNLCLDTNRTLGASGYVEPYMGSDNDSSEEASADGDRQLQRICISNIKEICVHAVCEKPVFELDPNVYIRTDYAWYILDTPSPQYAPFWTEFSIKERIFYELITAALGDHGITYEEFVDHLKEQDDTDRPITEEDLRDDSVRNYLQYSFNELQRECQEGHSRICARLLRAPAVQHLVLPPRQPSPSVSPEASGSTIREPSVETGRSPSPSLQKSITPKEQPEATVVTPRVYEICKDLYPLNDFDIVGTNNRARVKLTDGEQRRHPVHKSDPESIAWVQESRTVPYHFKSVMIDGVRYDVGDTIMVEPGEDDNKARAQNNGIQSSNPMAESKWFAKICYMYEEPNTIGYQMAHVQYYSHGAEIILKETAHPFGLFLLDECNSIHLDSIYGKVNLRILGPTEDEPLIEERDNLYFTGVCWDANNAIFFDRTSEEEERARLLQGDDDGWAIHDGILVHGGVTYHVDDFVYIRQELDKTDVYLIAQIIEVHRSTHLEKLYHSVDLRVYQRCDLILRAETRAEFGLWETDERRLFRSDTYVDGVDVRYIEGKAFVVHRSSLSDDELENWCTHDDHFYVDCKAKSDKPRSSNEFEPLSRKSFRTCHKCVGLRKEQLTEQQELMDSHSPLRGLELFAGAGGLSTGFDESGYVKTMWAVELGASACLTYEENHPYAQVYHGSVNTTLRHAIEAYEGQDPEPLISEELGQELPPMPRPGEVDFIYGGPPCQGFSRMNHSRTVDDYRNTLVCNMLSYVEFYHPKFFMLENVEGILYHPLAATQSGPGRKMEGGVRMGVVKLILRTLTSLGYQVHFKLLQAGQYGAPQSRLRVIFLGAQRGLPLPSFPIPTHCTADDVQQIKLVTGNLLRPAVRIIPFEDKDVVNRKAWLQFAPHLRVSVEDAISDLPKFDWINPALITDPDNIYEINKRKAEGIHRFDALYISESTHGSPYAGYVNPEPYTSEPLSRYQKWMRRGVDPDEGVSYQYTKRYKESVIECVVNVPLKENANHINLPNELKNKRWYTGGQISGKPKPEYLTIYARVNGKWHFQTALTSANPNAKGGRLLHPTQKRVLTIREFARAQGFPDQQKFLSIKENAFEDQQRQVGNAVPVPLAFALGKSIGAVLTSMWTDDDERRHREQSPEVPVFLG</sequence>
<keyword evidence="5" id="KW-0677">Repeat</keyword>
<dbReference type="InterPro" id="IPR029063">
    <property type="entry name" value="SAM-dependent_MTases_sf"/>
</dbReference>
<dbReference type="Proteomes" id="UP000008370">
    <property type="component" value="Unassembled WGS sequence"/>
</dbReference>
<dbReference type="PROSITE" id="PS00095">
    <property type="entry name" value="C5_MTASE_2"/>
    <property type="match status" value="1"/>
</dbReference>
<dbReference type="Pfam" id="PF12047">
    <property type="entry name" value="DNMT1-RFD"/>
    <property type="match status" value="1"/>
</dbReference>
<reference evidence="15 16" key="1">
    <citation type="journal article" date="2012" name="BMC Genomics">
        <title>Comparative genomics of the white-rot fungi, Phanerochaete carnosa and P. chrysosporium, to elucidate the genetic basis of the distinct wood types they colonize.</title>
        <authorList>
            <person name="Suzuki H."/>
            <person name="MacDonald J."/>
            <person name="Syed K."/>
            <person name="Salamov A."/>
            <person name="Hori C."/>
            <person name="Aerts A."/>
            <person name="Henrissat B."/>
            <person name="Wiebenga A."/>
            <person name="vanKuyk P.A."/>
            <person name="Barry K."/>
            <person name="Lindquist E."/>
            <person name="LaButti K."/>
            <person name="Lapidus A."/>
            <person name="Lucas S."/>
            <person name="Coutinho P."/>
            <person name="Gong Y."/>
            <person name="Samejima M."/>
            <person name="Mahadevan R."/>
            <person name="Abou-Zaid M."/>
            <person name="de Vries R.P."/>
            <person name="Igarashi K."/>
            <person name="Yadav J.S."/>
            <person name="Grigoriev I.V."/>
            <person name="Master E.R."/>
        </authorList>
    </citation>
    <scope>NUCLEOTIDE SEQUENCE [LARGE SCALE GENOMIC DNA]</scope>
    <source>
        <strain evidence="15 16">HHB-10118-sp</strain>
    </source>
</reference>
<dbReference type="Gene3D" id="3.90.120.10">
    <property type="entry name" value="DNA Methylase, subunit A, domain 2"/>
    <property type="match status" value="1"/>
</dbReference>
<evidence type="ECO:0000256" key="7">
    <source>
        <dbReference type="ARBA" id="ARBA00023242"/>
    </source>
</evidence>
<proteinExistence type="inferred from homology"/>
<dbReference type="InterPro" id="IPR001025">
    <property type="entry name" value="BAH_dom"/>
</dbReference>
<keyword evidence="6 8" id="KW-0238">DNA-binding</keyword>
<dbReference type="STRING" id="650164.K5WXP8"/>
<dbReference type="HOGENOM" id="CLU_008262_0_0_1"/>
<evidence type="ECO:0000256" key="9">
    <source>
        <dbReference type="PIRSR" id="PIRSR037404-1"/>
    </source>
</evidence>
<dbReference type="PANTHER" id="PTHR10629:SF52">
    <property type="entry name" value="DNA (CYTOSINE-5)-METHYLTRANSFERASE 1"/>
    <property type="match status" value="1"/>
</dbReference>
<comment type="similarity">
    <text evidence="8 10 11">Belongs to the class I-like SAM-binding methyltransferase superfamily. C5-methyltransferase family.</text>
</comment>
<protein>
    <recommendedName>
        <fullName evidence="8">DNA (cytosine-5)-methyltransferase</fullName>
        <ecNumber evidence="8">2.1.1.37</ecNumber>
    </recommendedName>
</protein>
<evidence type="ECO:0000256" key="4">
    <source>
        <dbReference type="ARBA" id="ARBA00022691"/>
    </source>
</evidence>
<evidence type="ECO:0000256" key="5">
    <source>
        <dbReference type="ARBA" id="ARBA00022737"/>
    </source>
</evidence>
<dbReference type="InterPro" id="IPR043151">
    <property type="entry name" value="BAH_sf"/>
</dbReference>
<keyword evidence="3 8" id="KW-0808">Transferase</keyword>
<evidence type="ECO:0000313" key="16">
    <source>
        <dbReference type="Proteomes" id="UP000008370"/>
    </source>
</evidence>
<dbReference type="GO" id="GO:0006346">
    <property type="term" value="P:DNA methylation-dependent constitutive heterochromatin formation"/>
    <property type="evidence" value="ECO:0007669"/>
    <property type="project" value="InterPro"/>
</dbReference>
<dbReference type="PRINTS" id="PR00105">
    <property type="entry name" value="C5METTRFRASE"/>
</dbReference>
<evidence type="ECO:0000256" key="1">
    <source>
        <dbReference type="ARBA" id="ARBA00004123"/>
    </source>
</evidence>
<keyword evidence="7 8" id="KW-0539">Nucleus</keyword>
<feature type="domain" description="BAH" evidence="14">
    <location>
        <begin position="695"/>
        <end position="825"/>
    </location>
</feature>
<dbReference type="PROSITE" id="PS51679">
    <property type="entry name" value="SAM_MT_C5"/>
    <property type="match status" value="1"/>
</dbReference>
<dbReference type="GeneID" id="18910184"/>
<dbReference type="PROSITE" id="PS00094">
    <property type="entry name" value="C5_MTASE_1"/>
    <property type="match status" value="1"/>
</dbReference>
<dbReference type="GO" id="GO:0032259">
    <property type="term" value="P:methylation"/>
    <property type="evidence" value="ECO:0007669"/>
    <property type="project" value="UniProtKB-KW"/>
</dbReference>
<dbReference type="PIRSF" id="PIRSF037404">
    <property type="entry name" value="DNMT1"/>
    <property type="match status" value="1"/>
</dbReference>
<dbReference type="EMBL" id="JH930472">
    <property type="protein sequence ID" value="EKM55267.1"/>
    <property type="molecule type" value="Genomic_DNA"/>
</dbReference>
<evidence type="ECO:0000256" key="10">
    <source>
        <dbReference type="PROSITE-ProRule" id="PRU01016"/>
    </source>
</evidence>
<dbReference type="Pfam" id="PF01426">
    <property type="entry name" value="BAH"/>
    <property type="match status" value="1"/>
</dbReference>
<dbReference type="SUPFAM" id="SSF53335">
    <property type="entry name" value="S-adenosyl-L-methionine-dependent methyltransferases"/>
    <property type="match status" value="1"/>
</dbReference>
<keyword evidence="2 8" id="KW-0489">Methyltransferase</keyword>
<feature type="domain" description="BAH" evidence="14">
    <location>
        <begin position="532"/>
        <end position="666"/>
    </location>
</feature>
<feature type="region of interest" description="Disordered" evidence="13">
    <location>
        <begin position="146"/>
        <end position="176"/>
    </location>
</feature>
<dbReference type="Pfam" id="PF00145">
    <property type="entry name" value="DNA_methylase"/>
    <property type="match status" value="2"/>
</dbReference>
<feature type="region of interest" description="Disordered" evidence="13">
    <location>
        <begin position="1"/>
        <end position="40"/>
    </location>
</feature>
<dbReference type="InterPro" id="IPR022702">
    <property type="entry name" value="Cytosine_MeTrfase1_RFD"/>
</dbReference>
<evidence type="ECO:0000256" key="6">
    <source>
        <dbReference type="ARBA" id="ARBA00023125"/>
    </source>
</evidence>
<organism evidence="15 16">
    <name type="scientific">Phanerochaete carnosa (strain HHB-10118-sp)</name>
    <name type="common">White-rot fungus</name>
    <name type="synonym">Peniophora carnosa</name>
    <dbReference type="NCBI Taxonomy" id="650164"/>
    <lineage>
        <taxon>Eukaryota</taxon>
        <taxon>Fungi</taxon>
        <taxon>Dikarya</taxon>
        <taxon>Basidiomycota</taxon>
        <taxon>Agaricomycotina</taxon>
        <taxon>Agaricomycetes</taxon>
        <taxon>Polyporales</taxon>
        <taxon>Phanerochaetaceae</taxon>
        <taxon>Phanerochaete</taxon>
    </lineage>
</organism>
<evidence type="ECO:0000256" key="3">
    <source>
        <dbReference type="ARBA" id="ARBA00022679"/>
    </source>
</evidence>
<dbReference type="InterPro" id="IPR031303">
    <property type="entry name" value="C5_meth_CS"/>
</dbReference>
<dbReference type="Gene3D" id="2.30.30.490">
    <property type="match status" value="2"/>
</dbReference>
<evidence type="ECO:0000256" key="8">
    <source>
        <dbReference type="PIRNR" id="PIRNR037404"/>
    </source>
</evidence>
<evidence type="ECO:0000256" key="11">
    <source>
        <dbReference type="RuleBase" id="RU000416"/>
    </source>
</evidence>